<dbReference type="EMBL" id="BAABIE010000010">
    <property type="protein sequence ID" value="GAA4751868.1"/>
    <property type="molecule type" value="Genomic_DNA"/>
</dbReference>
<protein>
    <submittedName>
        <fullName evidence="3">Adenylate/guanylate cyclase domain-containing protein</fullName>
    </submittedName>
</protein>
<name>A0ABP8ZB32_9ACTN</name>
<reference evidence="4" key="1">
    <citation type="journal article" date="2019" name="Int. J. Syst. Evol. Microbiol.">
        <title>The Global Catalogue of Microorganisms (GCM) 10K type strain sequencing project: providing services to taxonomists for standard genome sequencing and annotation.</title>
        <authorList>
            <consortium name="The Broad Institute Genomics Platform"/>
            <consortium name="The Broad Institute Genome Sequencing Center for Infectious Disease"/>
            <person name="Wu L."/>
            <person name="Ma J."/>
        </authorList>
    </citation>
    <scope>NUCLEOTIDE SEQUENCE [LARGE SCALE GENOMIC DNA]</scope>
    <source>
        <strain evidence="4">JCM 18077</strain>
    </source>
</reference>
<comment type="similarity">
    <text evidence="1">Belongs to the adenylyl cyclase class-3 family.</text>
</comment>
<dbReference type="CDD" id="cd07302">
    <property type="entry name" value="CHD"/>
    <property type="match status" value="1"/>
</dbReference>
<evidence type="ECO:0000313" key="4">
    <source>
        <dbReference type="Proteomes" id="UP001500822"/>
    </source>
</evidence>
<dbReference type="SMART" id="SM00044">
    <property type="entry name" value="CYCc"/>
    <property type="match status" value="1"/>
</dbReference>
<dbReference type="SUPFAM" id="SSF55073">
    <property type="entry name" value="Nucleotide cyclase"/>
    <property type="match status" value="1"/>
</dbReference>
<sequence length="298" mass="31989">MKYRRDEMIEKLRLDPSFGEKLWGAFGFTHSPDGEASFTEEDLAALAVFVGSDGEMDPAAQLAAARVIGQSTARLAEWQADQIHALAANPNVPQTTDELAAAVAHVLELVWRRHLDNFLAYQDEAAADSPDAEGVELIIGFADIVGYTALSRRLGLHELAALLDTFESGAYTVINRHGGQIIKAIGDAVMFTAPTPSAAAAMALELHDLGEDDDLLKLRVGLAAGTALTRLGDVFGEPVNIAARLASSAHEGKTLIDENLAEALADDPSLYLRNVSALSVRGYRRLRATSLARNRRSS</sequence>
<gene>
    <name evidence="3" type="ORF">GCM10023217_23370</name>
</gene>
<dbReference type="Pfam" id="PF00211">
    <property type="entry name" value="Guanylate_cyc"/>
    <property type="match status" value="1"/>
</dbReference>
<organism evidence="3 4">
    <name type="scientific">Gordonia alkaliphila</name>
    <dbReference type="NCBI Taxonomy" id="1053547"/>
    <lineage>
        <taxon>Bacteria</taxon>
        <taxon>Bacillati</taxon>
        <taxon>Actinomycetota</taxon>
        <taxon>Actinomycetes</taxon>
        <taxon>Mycobacteriales</taxon>
        <taxon>Gordoniaceae</taxon>
        <taxon>Gordonia</taxon>
    </lineage>
</organism>
<feature type="domain" description="Guanylate cyclase" evidence="2">
    <location>
        <begin position="138"/>
        <end position="246"/>
    </location>
</feature>
<dbReference type="PROSITE" id="PS50125">
    <property type="entry name" value="GUANYLATE_CYCLASE_2"/>
    <property type="match status" value="1"/>
</dbReference>
<dbReference type="InterPro" id="IPR050697">
    <property type="entry name" value="Adenylyl/Guanylyl_Cyclase_3/4"/>
</dbReference>
<accession>A0ABP8ZB32</accession>
<dbReference type="InterPro" id="IPR029787">
    <property type="entry name" value="Nucleotide_cyclase"/>
</dbReference>
<dbReference type="InterPro" id="IPR001054">
    <property type="entry name" value="A/G_cyclase"/>
</dbReference>
<dbReference type="RefSeq" id="WP_345313624.1">
    <property type="nucleotide sequence ID" value="NZ_BAABIE010000010.1"/>
</dbReference>
<keyword evidence="4" id="KW-1185">Reference proteome</keyword>
<evidence type="ECO:0000313" key="3">
    <source>
        <dbReference type="EMBL" id="GAA4751868.1"/>
    </source>
</evidence>
<dbReference type="PANTHER" id="PTHR43081:SF19">
    <property type="entry name" value="PH-SENSITIVE ADENYLATE CYCLASE RV1264"/>
    <property type="match status" value="1"/>
</dbReference>
<proteinExistence type="inferred from homology"/>
<dbReference type="PANTHER" id="PTHR43081">
    <property type="entry name" value="ADENYLATE CYCLASE, TERMINAL-DIFFERENTIATION SPECIFIC-RELATED"/>
    <property type="match status" value="1"/>
</dbReference>
<evidence type="ECO:0000256" key="1">
    <source>
        <dbReference type="ARBA" id="ARBA00005381"/>
    </source>
</evidence>
<dbReference type="Gene3D" id="3.30.70.1230">
    <property type="entry name" value="Nucleotide cyclase"/>
    <property type="match status" value="1"/>
</dbReference>
<comment type="caution">
    <text evidence="3">The sequence shown here is derived from an EMBL/GenBank/DDBJ whole genome shotgun (WGS) entry which is preliminary data.</text>
</comment>
<dbReference type="Proteomes" id="UP001500822">
    <property type="component" value="Unassembled WGS sequence"/>
</dbReference>
<evidence type="ECO:0000259" key="2">
    <source>
        <dbReference type="PROSITE" id="PS50125"/>
    </source>
</evidence>